<gene>
    <name evidence="8" type="ORF">FGL95_21025</name>
</gene>
<evidence type="ECO:0000256" key="6">
    <source>
        <dbReference type="ARBA" id="ARBA00023717"/>
    </source>
</evidence>
<evidence type="ECO:0000256" key="7">
    <source>
        <dbReference type="RuleBase" id="RU003707"/>
    </source>
</evidence>
<protein>
    <submittedName>
        <fullName evidence="8">Crotonase</fullName>
    </submittedName>
</protein>
<dbReference type="InterPro" id="IPR001753">
    <property type="entry name" value="Enoyl-CoA_hydra/iso"/>
</dbReference>
<evidence type="ECO:0000256" key="4">
    <source>
        <dbReference type="ARBA" id="ARBA00023239"/>
    </source>
</evidence>
<evidence type="ECO:0000313" key="8">
    <source>
        <dbReference type="EMBL" id="NMN97523.1"/>
    </source>
</evidence>
<dbReference type="RefSeq" id="WP_169590435.1">
    <property type="nucleotide sequence ID" value="NZ_VCQU01000007.1"/>
</dbReference>
<dbReference type="InterPro" id="IPR018376">
    <property type="entry name" value="Enoyl-CoA_hyd/isom_CS"/>
</dbReference>
<dbReference type="Pfam" id="PF00378">
    <property type="entry name" value="ECH_1"/>
    <property type="match status" value="1"/>
</dbReference>
<dbReference type="Proteomes" id="UP000535543">
    <property type="component" value="Unassembled WGS sequence"/>
</dbReference>
<dbReference type="SUPFAM" id="SSF52096">
    <property type="entry name" value="ClpP/crotonase"/>
    <property type="match status" value="1"/>
</dbReference>
<evidence type="ECO:0000256" key="3">
    <source>
        <dbReference type="ARBA" id="ARBA00022832"/>
    </source>
</evidence>
<keyword evidence="3" id="KW-0443">Lipid metabolism</keyword>
<comment type="catalytic activity">
    <reaction evidence="5">
        <text>a (3S)-3-hydroxyacyl-CoA = a (2E)-enoyl-CoA + H2O</text>
        <dbReference type="Rhea" id="RHEA:16105"/>
        <dbReference type="ChEBI" id="CHEBI:15377"/>
        <dbReference type="ChEBI" id="CHEBI:57318"/>
        <dbReference type="ChEBI" id="CHEBI:58856"/>
        <dbReference type="EC" id="4.2.1.17"/>
    </reaction>
</comment>
<evidence type="ECO:0000313" key="9">
    <source>
        <dbReference type="Proteomes" id="UP000535543"/>
    </source>
</evidence>
<comment type="function">
    <text evidence="1">Could possibly oxidize fatty acids using specific components.</text>
</comment>
<reference evidence="8 9" key="2">
    <citation type="submission" date="2020-06" db="EMBL/GenBank/DDBJ databases">
        <title>Antribacter stalactiti gen. nov., sp. nov., a new member of the family Nacardiaceae isolated from a cave.</title>
        <authorList>
            <person name="Kim I.S."/>
        </authorList>
    </citation>
    <scope>NUCLEOTIDE SEQUENCE [LARGE SCALE GENOMIC DNA]</scope>
    <source>
        <strain evidence="8 9">YC2-7</strain>
    </source>
</reference>
<accession>A0A848KF03</accession>
<reference evidence="8 9" key="1">
    <citation type="submission" date="2019-05" db="EMBL/GenBank/DDBJ databases">
        <authorList>
            <person name="Lee S.D."/>
        </authorList>
    </citation>
    <scope>NUCLEOTIDE SEQUENCE [LARGE SCALE GENOMIC DNA]</scope>
    <source>
        <strain evidence="8 9">YC2-7</strain>
    </source>
</reference>
<evidence type="ECO:0000256" key="5">
    <source>
        <dbReference type="ARBA" id="ARBA00023709"/>
    </source>
</evidence>
<dbReference type="CDD" id="cd06558">
    <property type="entry name" value="crotonase-like"/>
    <property type="match status" value="1"/>
</dbReference>
<dbReference type="PANTHER" id="PTHR11941:SF54">
    <property type="entry name" value="ENOYL-COA HYDRATASE, MITOCHONDRIAL"/>
    <property type="match status" value="1"/>
</dbReference>
<evidence type="ECO:0000256" key="2">
    <source>
        <dbReference type="ARBA" id="ARBA00005254"/>
    </source>
</evidence>
<sequence>MSSGIGFAVDGHIARVTLDRPKALNSINAEMDLALFEAWTEINNNPDIWVAVLSATGEKAFCAGADVSGTGGGAGRRMALGGGLTGVGGPLLTLRKPLVAAVQGYAIGGGFELAMCADIIVAADTTKFGIPETKVGIIGEAGIMHRAIRQLPHHIALAMILTGDRIDVHQAERYGLVNEVVPYEKLDETATLWAERIASASPLAVQAAKDAVLSRAGWPLETALATRYEPIEAYEYSADRLEGRKAFAEKRNAVWTGR</sequence>
<comment type="caution">
    <text evidence="8">The sequence shown here is derived from an EMBL/GenBank/DDBJ whole genome shotgun (WGS) entry which is preliminary data.</text>
</comment>
<dbReference type="Gene3D" id="3.90.226.10">
    <property type="entry name" value="2-enoyl-CoA Hydratase, Chain A, domain 1"/>
    <property type="match status" value="1"/>
</dbReference>
<evidence type="ECO:0000256" key="1">
    <source>
        <dbReference type="ARBA" id="ARBA00002994"/>
    </source>
</evidence>
<comment type="catalytic activity">
    <reaction evidence="6">
        <text>a 4-saturated-(3S)-3-hydroxyacyl-CoA = a (3E)-enoyl-CoA + H2O</text>
        <dbReference type="Rhea" id="RHEA:20724"/>
        <dbReference type="ChEBI" id="CHEBI:15377"/>
        <dbReference type="ChEBI" id="CHEBI:58521"/>
        <dbReference type="ChEBI" id="CHEBI:137480"/>
        <dbReference type="EC" id="4.2.1.17"/>
    </reaction>
</comment>
<keyword evidence="4" id="KW-0456">Lyase</keyword>
<dbReference type="InterPro" id="IPR014748">
    <property type="entry name" value="Enoyl-CoA_hydra_C"/>
</dbReference>
<name>A0A848KF03_9NOCA</name>
<dbReference type="PROSITE" id="PS00166">
    <property type="entry name" value="ENOYL_COA_HYDRATASE"/>
    <property type="match status" value="1"/>
</dbReference>
<dbReference type="PANTHER" id="PTHR11941">
    <property type="entry name" value="ENOYL-COA HYDRATASE-RELATED"/>
    <property type="match status" value="1"/>
</dbReference>
<dbReference type="Gene3D" id="1.10.12.10">
    <property type="entry name" value="Lyase 2-enoyl-coa Hydratase, Chain A, domain 2"/>
    <property type="match status" value="1"/>
</dbReference>
<dbReference type="EMBL" id="VCQU01000007">
    <property type="protein sequence ID" value="NMN97523.1"/>
    <property type="molecule type" value="Genomic_DNA"/>
</dbReference>
<keyword evidence="3" id="KW-0276">Fatty acid metabolism</keyword>
<dbReference type="AlphaFoldDB" id="A0A848KF03"/>
<keyword evidence="9" id="KW-1185">Reference proteome</keyword>
<dbReference type="GO" id="GO:0004300">
    <property type="term" value="F:enoyl-CoA hydratase activity"/>
    <property type="evidence" value="ECO:0007669"/>
    <property type="project" value="UniProtKB-EC"/>
</dbReference>
<organism evidence="8 9">
    <name type="scientific">Antrihabitans stalactiti</name>
    <dbReference type="NCBI Taxonomy" id="2584121"/>
    <lineage>
        <taxon>Bacteria</taxon>
        <taxon>Bacillati</taxon>
        <taxon>Actinomycetota</taxon>
        <taxon>Actinomycetes</taxon>
        <taxon>Mycobacteriales</taxon>
        <taxon>Nocardiaceae</taxon>
        <taxon>Antrihabitans</taxon>
    </lineage>
</organism>
<proteinExistence type="inferred from homology"/>
<comment type="similarity">
    <text evidence="2 7">Belongs to the enoyl-CoA hydratase/isomerase family.</text>
</comment>
<dbReference type="InterPro" id="IPR029045">
    <property type="entry name" value="ClpP/crotonase-like_dom_sf"/>
</dbReference>
<dbReference type="GO" id="GO:0006635">
    <property type="term" value="P:fatty acid beta-oxidation"/>
    <property type="evidence" value="ECO:0007669"/>
    <property type="project" value="TreeGrafter"/>
</dbReference>